<organism evidence="1">
    <name type="scientific">Octopus bimaculoides</name>
    <name type="common">California two-spotted octopus</name>
    <dbReference type="NCBI Taxonomy" id="37653"/>
    <lineage>
        <taxon>Eukaryota</taxon>
        <taxon>Metazoa</taxon>
        <taxon>Spiralia</taxon>
        <taxon>Lophotrochozoa</taxon>
        <taxon>Mollusca</taxon>
        <taxon>Cephalopoda</taxon>
        <taxon>Coleoidea</taxon>
        <taxon>Octopodiformes</taxon>
        <taxon>Octopoda</taxon>
        <taxon>Incirrata</taxon>
        <taxon>Octopodidae</taxon>
        <taxon>Octopus</taxon>
    </lineage>
</organism>
<dbReference type="AlphaFoldDB" id="A0A0L8I7K4"/>
<gene>
    <name evidence="1" type="ORF">OCBIM_22029511mg</name>
</gene>
<reference evidence="1" key="1">
    <citation type="submission" date="2015-07" db="EMBL/GenBank/DDBJ databases">
        <title>MeaNS - Measles Nucleotide Surveillance Program.</title>
        <authorList>
            <person name="Tran T."/>
            <person name="Druce J."/>
        </authorList>
    </citation>
    <scope>NUCLEOTIDE SEQUENCE</scope>
    <source>
        <strain evidence="1">UCB-OBI-ISO-001</strain>
        <tissue evidence="1">Gonad</tissue>
    </source>
</reference>
<accession>A0A0L8I7K4</accession>
<sequence>MVPPFKVCVRQAFQHHSLFKHPSNGLLYLFLIVCCYK</sequence>
<protein>
    <submittedName>
        <fullName evidence="1">Uncharacterized protein</fullName>
    </submittedName>
</protein>
<dbReference type="EMBL" id="KQ416311">
    <property type="protein sequence ID" value="KOF97442.1"/>
    <property type="molecule type" value="Genomic_DNA"/>
</dbReference>
<proteinExistence type="predicted"/>
<evidence type="ECO:0000313" key="1">
    <source>
        <dbReference type="EMBL" id="KOF97442.1"/>
    </source>
</evidence>
<name>A0A0L8I7K4_OCTBM</name>